<evidence type="ECO:0000313" key="2">
    <source>
        <dbReference type="Proteomes" id="UP000485058"/>
    </source>
</evidence>
<sequence length="66" mass="6992">MTSSSRYPTIICSCSRTSPLWSLRCFMAQGGDPILQHHLQHAIVTHQAAEAPGVDEDVPSTAVAGG</sequence>
<dbReference type="Proteomes" id="UP000485058">
    <property type="component" value="Unassembled WGS sequence"/>
</dbReference>
<proteinExistence type="predicted"/>
<name>A0A699YQJ9_HAELA</name>
<organism evidence="1 2">
    <name type="scientific">Haematococcus lacustris</name>
    <name type="common">Green alga</name>
    <name type="synonym">Haematococcus pluvialis</name>
    <dbReference type="NCBI Taxonomy" id="44745"/>
    <lineage>
        <taxon>Eukaryota</taxon>
        <taxon>Viridiplantae</taxon>
        <taxon>Chlorophyta</taxon>
        <taxon>core chlorophytes</taxon>
        <taxon>Chlorophyceae</taxon>
        <taxon>CS clade</taxon>
        <taxon>Chlamydomonadales</taxon>
        <taxon>Haematococcaceae</taxon>
        <taxon>Haematococcus</taxon>
    </lineage>
</organism>
<feature type="non-terminal residue" evidence="1">
    <location>
        <position position="66"/>
    </location>
</feature>
<dbReference type="AlphaFoldDB" id="A0A699YQJ9"/>
<comment type="caution">
    <text evidence="1">The sequence shown here is derived from an EMBL/GenBank/DDBJ whole genome shotgun (WGS) entry which is preliminary data.</text>
</comment>
<reference evidence="1 2" key="1">
    <citation type="submission" date="2020-02" db="EMBL/GenBank/DDBJ databases">
        <title>Draft genome sequence of Haematococcus lacustris strain NIES-144.</title>
        <authorList>
            <person name="Morimoto D."/>
            <person name="Nakagawa S."/>
            <person name="Yoshida T."/>
            <person name="Sawayama S."/>
        </authorList>
    </citation>
    <scope>NUCLEOTIDE SEQUENCE [LARGE SCALE GENOMIC DNA]</scope>
    <source>
        <strain evidence="1 2">NIES-144</strain>
    </source>
</reference>
<accession>A0A699YQJ9</accession>
<evidence type="ECO:0000313" key="1">
    <source>
        <dbReference type="EMBL" id="GFH12627.1"/>
    </source>
</evidence>
<keyword evidence="2" id="KW-1185">Reference proteome</keyword>
<dbReference type="EMBL" id="BLLF01000522">
    <property type="protein sequence ID" value="GFH12627.1"/>
    <property type="molecule type" value="Genomic_DNA"/>
</dbReference>
<gene>
    <name evidence="1" type="ORF">HaLaN_08345</name>
</gene>
<protein>
    <submittedName>
        <fullName evidence="1">Uncharacterized protein</fullName>
    </submittedName>
</protein>